<accession>A0ABS4PR81</accession>
<protein>
    <submittedName>
        <fullName evidence="2">Uncharacterized protein YbjT (DUF2867 family)</fullName>
    </submittedName>
</protein>
<dbReference type="EMBL" id="JAGGMS010000001">
    <property type="protein sequence ID" value="MBP2181374.1"/>
    <property type="molecule type" value="Genomic_DNA"/>
</dbReference>
<organism evidence="2 3">
    <name type="scientific">Amycolatopsis magusensis</name>
    <dbReference type="NCBI Taxonomy" id="882444"/>
    <lineage>
        <taxon>Bacteria</taxon>
        <taxon>Bacillati</taxon>
        <taxon>Actinomycetota</taxon>
        <taxon>Actinomycetes</taxon>
        <taxon>Pseudonocardiales</taxon>
        <taxon>Pseudonocardiaceae</taxon>
        <taxon>Amycolatopsis</taxon>
    </lineage>
</organism>
<feature type="domain" description="NAD(P)-binding" evidence="1">
    <location>
        <begin position="7"/>
        <end position="178"/>
    </location>
</feature>
<evidence type="ECO:0000259" key="1">
    <source>
        <dbReference type="Pfam" id="PF13460"/>
    </source>
</evidence>
<dbReference type="Proteomes" id="UP000741013">
    <property type="component" value="Unassembled WGS sequence"/>
</dbReference>
<dbReference type="SUPFAM" id="SSF51735">
    <property type="entry name" value="NAD(P)-binding Rossmann-fold domains"/>
    <property type="match status" value="1"/>
</dbReference>
<dbReference type="RefSeq" id="WP_209664806.1">
    <property type="nucleotide sequence ID" value="NZ_JAGGMS010000001.1"/>
</dbReference>
<reference evidence="2 3" key="1">
    <citation type="submission" date="2021-03" db="EMBL/GenBank/DDBJ databases">
        <title>Sequencing the genomes of 1000 actinobacteria strains.</title>
        <authorList>
            <person name="Klenk H.-P."/>
        </authorList>
    </citation>
    <scope>NUCLEOTIDE SEQUENCE [LARGE SCALE GENOMIC DNA]</scope>
    <source>
        <strain evidence="2 3">DSM 45510</strain>
    </source>
</reference>
<dbReference type="Pfam" id="PF13460">
    <property type="entry name" value="NAD_binding_10"/>
    <property type="match status" value="1"/>
</dbReference>
<dbReference type="PANTHER" id="PTHR43162:SF1">
    <property type="entry name" value="PRESTALK A DIFFERENTIATION PROTEIN A"/>
    <property type="match status" value="1"/>
</dbReference>
<proteinExistence type="predicted"/>
<dbReference type="InterPro" id="IPR016040">
    <property type="entry name" value="NAD(P)-bd_dom"/>
</dbReference>
<keyword evidence="3" id="KW-1185">Reference proteome</keyword>
<dbReference type="InterPro" id="IPR051604">
    <property type="entry name" value="Ergot_Alk_Oxidoreductase"/>
</dbReference>
<comment type="caution">
    <text evidence="2">The sequence shown here is derived from an EMBL/GenBank/DDBJ whole genome shotgun (WGS) entry which is preliminary data.</text>
</comment>
<name>A0ABS4PR81_9PSEU</name>
<gene>
    <name evidence="2" type="ORF">JOM49_002900</name>
</gene>
<dbReference type="PANTHER" id="PTHR43162">
    <property type="match status" value="1"/>
</dbReference>
<dbReference type="Gene3D" id="3.40.50.720">
    <property type="entry name" value="NAD(P)-binding Rossmann-like Domain"/>
    <property type="match status" value="1"/>
</dbReference>
<evidence type="ECO:0000313" key="2">
    <source>
        <dbReference type="EMBL" id="MBP2181374.1"/>
    </source>
</evidence>
<sequence>MIFLVTGARGNIGSRVVAELARRGHHVRASARDVTGLELPDDVEPVQLDLVEPHNADAALAGVDAIFLYPTRVAPTEFLAAAAKAGVRYVVLLSSPDVYEGAPDNPIRLGHLASEQAVRESGLRYTVIYPGWLATDASRDWGAQIRSGDRVGIAYPEGQFTPIHEDDIAEVVAELLTTDRYPGTTLALTGPESLTQAEIVAILAGELGRSLTVDALTRQQAQERREPWMPERVLESVMDSAERAITMPAPVNNTVERFTGHPPRTFRQWAAEHRAEFSPTSTKPRGG</sequence>
<evidence type="ECO:0000313" key="3">
    <source>
        <dbReference type="Proteomes" id="UP000741013"/>
    </source>
</evidence>
<dbReference type="InterPro" id="IPR036291">
    <property type="entry name" value="NAD(P)-bd_dom_sf"/>
</dbReference>